<dbReference type="Proteomes" id="UP000004995">
    <property type="component" value="Unassembled WGS sequence"/>
</dbReference>
<dbReference type="PANTHER" id="PTHR33063">
    <property type="entry name" value="OS02G0583500 PROTEIN"/>
    <property type="match status" value="1"/>
</dbReference>
<name>K3XS15_SETIT</name>
<dbReference type="InParanoid" id="K3XS15"/>
<evidence type="ECO:0000313" key="2">
    <source>
        <dbReference type="Proteomes" id="UP000004995"/>
    </source>
</evidence>
<dbReference type="EnsemblPlants" id="KQL05162">
    <property type="protein sequence ID" value="KQL05162"/>
    <property type="gene ID" value="SETIT_004712mg"/>
</dbReference>
<dbReference type="AlphaFoldDB" id="K3XS15"/>
<reference evidence="1" key="2">
    <citation type="submission" date="2018-08" db="UniProtKB">
        <authorList>
            <consortium name="EnsemblPlants"/>
        </authorList>
    </citation>
    <scope>IDENTIFICATION</scope>
    <source>
        <strain evidence="1">Yugu1</strain>
    </source>
</reference>
<accession>K3XS15</accession>
<reference evidence="2" key="1">
    <citation type="journal article" date="2012" name="Nat. Biotechnol.">
        <title>Reference genome sequence of the model plant Setaria.</title>
        <authorList>
            <person name="Bennetzen J.L."/>
            <person name="Schmutz J."/>
            <person name="Wang H."/>
            <person name="Percifield R."/>
            <person name="Hawkins J."/>
            <person name="Pontaroli A.C."/>
            <person name="Estep M."/>
            <person name="Feng L."/>
            <person name="Vaughn J.N."/>
            <person name="Grimwood J."/>
            <person name="Jenkins J."/>
            <person name="Barry K."/>
            <person name="Lindquist E."/>
            <person name="Hellsten U."/>
            <person name="Deshpande S."/>
            <person name="Wang X."/>
            <person name="Wu X."/>
            <person name="Mitros T."/>
            <person name="Triplett J."/>
            <person name="Yang X."/>
            <person name="Ye C.Y."/>
            <person name="Mauro-Herrera M."/>
            <person name="Wang L."/>
            <person name="Li P."/>
            <person name="Sharma M."/>
            <person name="Sharma R."/>
            <person name="Ronald P.C."/>
            <person name="Panaud O."/>
            <person name="Kellogg E.A."/>
            <person name="Brutnell T.P."/>
            <person name="Doust A.N."/>
            <person name="Tuskan G.A."/>
            <person name="Rokhsar D."/>
            <person name="Devos K.M."/>
        </authorList>
    </citation>
    <scope>NUCLEOTIDE SEQUENCE [LARGE SCALE GENOMIC DNA]</scope>
    <source>
        <strain evidence="2">cv. Yugu1</strain>
    </source>
</reference>
<keyword evidence="2" id="KW-1185">Reference proteome</keyword>
<organism evidence="1 2">
    <name type="scientific">Setaria italica</name>
    <name type="common">Foxtail millet</name>
    <name type="synonym">Panicum italicum</name>
    <dbReference type="NCBI Taxonomy" id="4555"/>
    <lineage>
        <taxon>Eukaryota</taxon>
        <taxon>Viridiplantae</taxon>
        <taxon>Streptophyta</taxon>
        <taxon>Embryophyta</taxon>
        <taxon>Tracheophyta</taxon>
        <taxon>Spermatophyta</taxon>
        <taxon>Magnoliopsida</taxon>
        <taxon>Liliopsida</taxon>
        <taxon>Poales</taxon>
        <taxon>Poaceae</taxon>
        <taxon>PACMAD clade</taxon>
        <taxon>Panicoideae</taxon>
        <taxon>Panicodae</taxon>
        <taxon>Paniceae</taxon>
        <taxon>Cenchrinae</taxon>
        <taxon>Setaria</taxon>
    </lineage>
</organism>
<proteinExistence type="predicted"/>
<evidence type="ECO:0000313" key="1">
    <source>
        <dbReference type="EnsemblPlants" id="KQL05162"/>
    </source>
</evidence>
<sequence>MISRGLHTELLIHVRQGLKQPEAPMQAAKFASEGGIILRGHIPILTAGRTTRPKMKNISRTTLANWRCERCTTNTGNRGLVRYPQCTRSRSYVAQAYVVRKRQVEGDPTPIDLFKNVHCSKNSYTTPAQAAIIKIFVSTFSPNMEMTNKRLSLKQWLKLSNLGHFGRLLESEMGALRLRAEMQETTMKSRIGELKALNNTTKQLHTLISSLIHFSTSQNQVNPSLN</sequence>
<dbReference type="PANTHER" id="PTHR33063:SF16">
    <property type="entry name" value="OS02G0241300 PROTEIN"/>
    <property type="match status" value="1"/>
</dbReference>
<dbReference type="EMBL" id="AGNK02002997">
    <property type="status" value="NOT_ANNOTATED_CDS"/>
    <property type="molecule type" value="Genomic_DNA"/>
</dbReference>
<protein>
    <submittedName>
        <fullName evidence="1">Uncharacterized protein</fullName>
    </submittedName>
</protein>
<dbReference type="HOGENOM" id="CLU_1226602_0_0_1"/>
<dbReference type="Gramene" id="KQL05162">
    <property type="protein sequence ID" value="KQL05162"/>
    <property type="gene ID" value="SETIT_004712mg"/>
</dbReference>